<evidence type="ECO:0000313" key="2">
    <source>
        <dbReference type="Proteomes" id="UP000004507"/>
    </source>
</evidence>
<evidence type="ECO:0008006" key="3">
    <source>
        <dbReference type="Google" id="ProtNLM"/>
    </source>
</evidence>
<proteinExistence type="predicted"/>
<accession>A3V7Q1</accession>
<dbReference type="Proteomes" id="UP000004507">
    <property type="component" value="Unassembled WGS sequence"/>
</dbReference>
<evidence type="ECO:0000313" key="1">
    <source>
        <dbReference type="EMBL" id="EAQ05701.1"/>
    </source>
</evidence>
<dbReference type="HOGENOM" id="CLU_099437_0_0_5"/>
<comment type="caution">
    <text evidence="1">The sequence shown here is derived from an EMBL/GenBank/DDBJ whole genome shotgun (WGS) entry which is preliminary data.</text>
</comment>
<name>A3V7Q1_9RHOB</name>
<dbReference type="STRING" id="314232.SKA53_06342"/>
<dbReference type="EMBL" id="AAMS01000007">
    <property type="protein sequence ID" value="EAQ05701.1"/>
    <property type="molecule type" value="Genomic_DNA"/>
</dbReference>
<dbReference type="eggNOG" id="ENOG50300VJ">
    <property type="taxonomic scope" value="Bacteria"/>
</dbReference>
<dbReference type="InterPro" id="IPR021409">
    <property type="entry name" value="DUF3047"/>
</dbReference>
<organism evidence="1 2">
    <name type="scientific">Yoonia vestfoldensis SKA53</name>
    <dbReference type="NCBI Taxonomy" id="314232"/>
    <lineage>
        <taxon>Bacteria</taxon>
        <taxon>Pseudomonadati</taxon>
        <taxon>Pseudomonadota</taxon>
        <taxon>Alphaproteobacteria</taxon>
        <taxon>Rhodobacterales</taxon>
        <taxon>Paracoccaceae</taxon>
        <taxon>Yoonia</taxon>
    </lineage>
</organism>
<gene>
    <name evidence="1" type="ORF">SKA53_06342</name>
</gene>
<protein>
    <recommendedName>
        <fullName evidence="3">DUF3047 domain-containing protein</fullName>
    </recommendedName>
</protein>
<dbReference type="Pfam" id="PF11249">
    <property type="entry name" value="DUF3047"/>
    <property type="match status" value="1"/>
</dbReference>
<dbReference type="AlphaFoldDB" id="A3V7Q1"/>
<sequence>MPLPYLLDTSVSFPRKDCAMSAVFTRRQALVSGLGLAASGVLLAPGRAVANTVAFDAAWDHLTFRRLTPNRFTLHGTAVDVVADSSSSILYRVLPEALRGATRATWVWEVENSVPPSDLSQIGNDDRNLGMFFVSMPAQAAARVGPNTSIRRMMLNSAAQVLMYTWGGGQPAGAVVPSPHAPDRLRNLITRPAQAGRFSEDVDLTRDFPRVFGQDLQQLVAVAISSNSENSGTRVVARVSDLQVF</sequence>
<reference evidence="1 2" key="1">
    <citation type="submission" date="2006-01" db="EMBL/GenBank/DDBJ databases">
        <authorList>
            <person name="Hagstrom A."/>
            <person name="Ferriera S."/>
            <person name="Johnson J."/>
            <person name="Kravitz S."/>
            <person name="Halpern A."/>
            <person name="Remington K."/>
            <person name="Beeson K."/>
            <person name="Tran B."/>
            <person name="Rogers Y.-H."/>
            <person name="Friedman R."/>
            <person name="Venter J.C."/>
        </authorList>
    </citation>
    <scope>NUCLEOTIDE SEQUENCE [LARGE SCALE GENOMIC DNA]</scope>
    <source>
        <strain evidence="1 2">SKA53</strain>
    </source>
</reference>
<keyword evidence="2" id="KW-1185">Reference proteome</keyword>